<feature type="region of interest" description="Disordered" evidence="6">
    <location>
        <begin position="76"/>
        <end position="99"/>
    </location>
</feature>
<dbReference type="GO" id="GO:0016987">
    <property type="term" value="F:sigma factor activity"/>
    <property type="evidence" value="ECO:0007669"/>
    <property type="project" value="UniProtKB-KW"/>
</dbReference>
<dbReference type="Gene3D" id="1.10.10.10">
    <property type="entry name" value="Winged helix-like DNA-binding domain superfamily/Winged helix DNA-binding domain"/>
    <property type="match status" value="1"/>
</dbReference>
<evidence type="ECO:0000256" key="3">
    <source>
        <dbReference type="ARBA" id="ARBA00023082"/>
    </source>
</evidence>
<comment type="caution">
    <text evidence="9">The sequence shown here is derived from an EMBL/GenBank/DDBJ whole genome shotgun (WGS) entry which is preliminary data.</text>
</comment>
<keyword evidence="2" id="KW-0805">Transcription regulation</keyword>
<dbReference type="SUPFAM" id="SSF88659">
    <property type="entry name" value="Sigma3 and sigma4 domains of RNA polymerase sigma factors"/>
    <property type="match status" value="1"/>
</dbReference>
<comment type="similarity">
    <text evidence="1">Belongs to the sigma-70 factor family. ECF subfamily.</text>
</comment>
<dbReference type="Pfam" id="PF04542">
    <property type="entry name" value="Sigma70_r2"/>
    <property type="match status" value="1"/>
</dbReference>
<dbReference type="Proteomes" id="UP000431092">
    <property type="component" value="Unassembled WGS sequence"/>
</dbReference>
<protein>
    <submittedName>
        <fullName evidence="9">Sigma-70 family RNA polymerase sigma factor</fullName>
    </submittedName>
</protein>
<evidence type="ECO:0000259" key="8">
    <source>
        <dbReference type="Pfam" id="PF08281"/>
    </source>
</evidence>
<proteinExistence type="inferred from homology"/>
<dbReference type="GO" id="GO:0006352">
    <property type="term" value="P:DNA-templated transcription initiation"/>
    <property type="evidence" value="ECO:0007669"/>
    <property type="project" value="InterPro"/>
</dbReference>
<accession>A0A6I3IE18</accession>
<evidence type="ECO:0000256" key="6">
    <source>
        <dbReference type="SAM" id="MobiDB-lite"/>
    </source>
</evidence>
<feature type="compositionally biased region" description="Basic and acidic residues" evidence="6">
    <location>
        <begin position="82"/>
        <end position="99"/>
    </location>
</feature>
<evidence type="ECO:0000256" key="1">
    <source>
        <dbReference type="ARBA" id="ARBA00010641"/>
    </source>
</evidence>
<dbReference type="InterPro" id="IPR014284">
    <property type="entry name" value="RNA_pol_sigma-70_dom"/>
</dbReference>
<sequence>MPRTEPFEDVVTAHGATVLRVCRAVVGPVDAEDAWSETFLAALRAWPRLDADANVEAWLVTIAHRKAIDLVRKDARSTPTDHLPDRPARQGNPHDHDPDLWRALAGLTDRQRQAVAYHHLAGLPHAEVAAILGSTPAAARRACADGIAALRRTYPLLAEEDPHD</sequence>
<dbReference type="InterPro" id="IPR013249">
    <property type="entry name" value="RNA_pol_sigma70_r4_t2"/>
</dbReference>
<dbReference type="InterPro" id="IPR039425">
    <property type="entry name" value="RNA_pol_sigma-70-like"/>
</dbReference>
<feature type="domain" description="RNA polymerase sigma-70 region 2" evidence="7">
    <location>
        <begin position="11"/>
        <end position="76"/>
    </location>
</feature>
<evidence type="ECO:0000256" key="5">
    <source>
        <dbReference type="ARBA" id="ARBA00023163"/>
    </source>
</evidence>
<keyword evidence="4" id="KW-0238">DNA-binding</keyword>
<gene>
    <name evidence="9" type="ORF">GGG17_11175</name>
</gene>
<dbReference type="GO" id="GO:0003677">
    <property type="term" value="F:DNA binding"/>
    <property type="evidence" value="ECO:0007669"/>
    <property type="project" value="UniProtKB-KW"/>
</dbReference>
<evidence type="ECO:0000256" key="4">
    <source>
        <dbReference type="ARBA" id="ARBA00023125"/>
    </source>
</evidence>
<dbReference type="Gene3D" id="1.10.1740.10">
    <property type="match status" value="1"/>
</dbReference>
<keyword evidence="10" id="KW-1185">Reference proteome</keyword>
<dbReference type="PANTHER" id="PTHR43133">
    <property type="entry name" value="RNA POLYMERASE ECF-TYPE SIGMA FACTO"/>
    <property type="match status" value="1"/>
</dbReference>
<evidence type="ECO:0000313" key="9">
    <source>
        <dbReference type="EMBL" id="MTB72518.1"/>
    </source>
</evidence>
<keyword evidence="5" id="KW-0804">Transcription</keyword>
<dbReference type="AlphaFoldDB" id="A0A6I3IE18"/>
<name>A0A6I3IE18_9MICO</name>
<dbReference type="InterPro" id="IPR013324">
    <property type="entry name" value="RNA_pol_sigma_r3/r4-like"/>
</dbReference>
<dbReference type="InterPro" id="IPR013325">
    <property type="entry name" value="RNA_pol_sigma_r2"/>
</dbReference>
<organism evidence="9 10">
    <name type="scientific">Arsenicicoccus cauae</name>
    <dbReference type="NCBI Taxonomy" id="2663847"/>
    <lineage>
        <taxon>Bacteria</taxon>
        <taxon>Bacillati</taxon>
        <taxon>Actinomycetota</taxon>
        <taxon>Actinomycetes</taxon>
        <taxon>Micrococcales</taxon>
        <taxon>Intrasporangiaceae</taxon>
        <taxon>Arsenicicoccus</taxon>
    </lineage>
</organism>
<dbReference type="SUPFAM" id="SSF88946">
    <property type="entry name" value="Sigma2 domain of RNA polymerase sigma factors"/>
    <property type="match status" value="1"/>
</dbReference>
<evidence type="ECO:0000313" key="10">
    <source>
        <dbReference type="Proteomes" id="UP000431092"/>
    </source>
</evidence>
<reference evidence="9 10" key="1">
    <citation type="submission" date="2019-11" db="EMBL/GenBank/DDBJ databases">
        <title>Whole genome sequencing identifies a novel species of the genus Arsenicicoccus isolated from human blood.</title>
        <authorList>
            <person name="Jeong J.H."/>
            <person name="Kweon O.J."/>
            <person name="Kim H.R."/>
            <person name="Kim T.-H."/>
            <person name="Ha S.-M."/>
            <person name="Lee M.-K."/>
        </authorList>
    </citation>
    <scope>NUCLEOTIDE SEQUENCE [LARGE SCALE GENOMIC DNA]</scope>
    <source>
        <strain evidence="9 10">MKL-02</strain>
    </source>
</reference>
<dbReference type="PANTHER" id="PTHR43133:SF50">
    <property type="entry name" value="ECF RNA POLYMERASE SIGMA FACTOR SIGM"/>
    <property type="match status" value="1"/>
</dbReference>
<evidence type="ECO:0000256" key="2">
    <source>
        <dbReference type="ARBA" id="ARBA00023015"/>
    </source>
</evidence>
<dbReference type="InterPro" id="IPR036388">
    <property type="entry name" value="WH-like_DNA-bd_sf"/>
</dbReference>
<dbReference type="EMBL" id="WLVL01000039">
    <property type="protein sequence ID" value="MTB72518.1"/>
    <property type="molecule type" value="Genomic_DNA"/>
</dbReference>
<evidence type="ECO:0000259" key="7">
    <source>
        <dbReference type="Pfam" id="PF04542"/>
    </source>
</evidence>
<dbReference type="RefSeq" id="WP_154593790.1">
    <property type="nucleotide sequence ID" value="NZ_WLVL01000039.1"/>
</dbReference>
<dbReference type="Pfam" id="PF08281">
    <property type="entry name" value="Sigma70_r4_2"/>
    <property type="match status" value="1"/>
</dbReference>
<keyword evidence="3" id="KW-0731">Sigma factor</keyword>
<dbReference type="NCBIfam" id="TIGR02937">
    <property type="entry name" value="sigma70-ECF"/>
    <property type="match status" value="1"/>
</dbReference>
<dbReference type="InterPro" id="IPR007627">
    <property type="entry name" value="RNA_pol_sigma70_r2"/>
</dbReference>
<feature type="domain" description="RNA polymerase sigma factor 70 region 4 type 2" evidence="8">
    <location>
        <begin position="100"/>
        <end position="142"/>
    </location>
</feature>